<dbReference type="Pfam" id="PF01694">
    <property type="entry name" value="Rhomboid"/>
    <property type="match status" value="1"/>
</dbReference>
<feature type="transmembrane region" description="Helical" evidence="6">
    <location>
        <begin position="108"/>
        <end position="128"/>
    </location>
</feature>
<dbReference type="PATRIC" id="fig|1379910.4.peg.2665"/>
<gene>
    <name evidence="9" type="ORF">TH63_12285</name>
</gene>
<keyword evidence="10" id="KW-1185">Reference proteome</keyword>
<dbReference type="SUPFAM" id="SSF144091">
    <property type="entry name" value="Rhomboid-like"/>
    <property type="match status" value="1"/>
</dbReference>
<dbReference type="STRING" id="1379910.TH63_12285"/>
<evidence type="ECO:0000256" key="3">
    <source>
        <dbReference type="ARBA" id="ARBA00022989"/>
    </source>
</evidence>
<keyword evidence="2 6" id="KW-0812">Transmembrane</keyword>
<reference evidence="9 10" key="1">
    <citation type="submission" date="2015-01" db="EMBL/GenBank/DDBJ databases">
        <title>Rufibacter sp./DG31D/ whole genome sequencing.</title>
        <authorList>
            <person name="Kim M.K."/>
            <person name="Srinivasan S."/>
            <person name="Lee J.-J."/>
        </authorList>
    </citation>
    <scope>NUCLEOTIDE SEQUENCE [LARGE SCALE GENOMIC DNA]</scope>
    <source>
        <strain evidence="9 10">DG31D</strain>
    </source>
</reference>
<evidence type="ECO:0000256" key="6">
    <source>
        <dbReference type="SAM" id="Phobius"/>
    </source>
</evidence>
<name>A0A0H4W716_9BACT</name>
<dbReference type="GO" id="GO:0004252">
    <property type="term" value="F:serine-type endopeptidase activity"/>
    <property type="evidence" value="ECO:0007669"/>
    <property type="project" value="InterPro"/>
</dbReference>
<keyword evidence="3 6" id="KW-1133">Transmembrane helix</keyword>
<sequence length="305" mass="33808">MTSIFDDIKSAFSKGNNALHQLIFINVVVFAVLIVVRTIMTLSGSGSTFGYLMTFLQLPSNLQLFAYRPWTLFTYFFTHLEFFHIIFNLLNLYWFGMLIREYLGDKRLVNLYVLGGLAGGLFYLLTYNTIPYLQLRADRSFMMGASGSVISVMVAAATLLPNYTFNLILLGPIRIKYIAAVMVLLSISGAVGSNAGGNIAHLGGAILGFFYIQQLQRGTDFGRPVQAVLGFFSGLFKPRSPLKVTYKNPNRPYTAAPNPSMPVSSGMAGHPSQIEIDQILDKISVSGYESLTKEEKQKLFKASQK</sequence>
<dbReference type="InterPro" id="IPR022764">
    <property type="entry name" value="Peptidase_S54_rhomboid_dom"/>
</dbReference>
<protein>
    <submittedName>
        <fullName evidence="9">Rhomboid family protein</fullName>
    </submittedName>
</protein>
<dbReference type="GO" id="GO:0016020">
    <property type="term" value="C:membrane"/>
    <property type="evidence" value="ECO:0007669"/>
    <property type="project" value="UniProtKB-SubCell"/>
</dbReference>
<feature type="transmembrane region" description="Helical" evidence="6">
    <location>
        <begin position="140"/>
        <end position="160"/>
    </location>
</feature>
<evidence type="ECO:0000313" key="9">
    <source>
        <dbReference type="EMBL" id="AKQ46221.1"/>
    </source>
</evidence>
<feature type="domain" description="Peptidase S54 rhomboid" evidence="7">
    <location>
        <begin position="69"/>
        <end position="212"/>
    </location>
</feature>
<evidence type="ECO:0000256" key="2">
    <source>
        <dbReference type="ARBA" id="ARBA00022692"/>
    </source>
</evidence>
<evidence type="ECO:0000313" key="10">
    <source>
        <dbReference type="Proteomes" id="UP000036458"/>
    </source>
</evidence>
<dbReference type="OrthoDB" id="680602at2"/>
<feature type="domain" description="DUF6576" evidence="8">
    <location>
        <begin position="272"/>
        <end position="305"/>
    </location>
</feature>
<accession>A0A0H4W716</accession>
<feature type="transmembrane region" description="Helical" evidence="6">
    <location>
        <begin position="72"/>
        <end position="96"/>
    </location>
</feature>
<dbReference type="EMBL" id="CP010777">
    <property type="protein sequence ID" value="AKQ46221.1"/>
    <property type="molecule type" value="Genomic_DNA"/>
</dbReference>
<feature type="transmembrane region" description="Helical" evidence="6">
    <location>
        <begin position="18"/>
        <end position="36"/>
    </location>
</feature>
<dbReference type="Pfam" id="PF20216">
    <property type="entry name" value="DUF6576"/>
    <property type="match status" value="1"/>
</dbReference>
<dbReference type="PANTHER" id="PTHR43066">
    <property type="entry name" value="RHOMBOID-RELATED PROTEIN"/>
    <property type="match status" value="1"/>
</dbReference>
<dbReference type="InterPro" id="IPR035952">
    <property type="entry name" value="Rhomboid-like_sf"/>
</dbReference>
<dbReference type="RefSeq" id="WP_048921184.1">
    <property type="nucleotide sequence ID" value="NZ_CP010777.1"/>
</dbReference>
<evidence type="ECO:0000256" key="5">
    <source>
        <dbReference type="SAM" id="MobiDB-lite"/>
    </source>
</evidence>
<dbReference type="Proteomes" id="UP000036458">
    <property type="component" value="Chromosome"/>
</dbReference>
<dbReference type="PANTHER" id="PTHR43066:SF11">
    <property type="entry name" value="PEPTIDASE S54 RHOMBOID DOMAIN-CONTAINING PROTEIN"/>
    <property type="match status" value="1"/>
</dbReference>
<proteinExistence type="predicted"/>
<dbReference type="Gene3D" id="1.20.1540.10">
    <property type="entry name" value="Rhomboid-like"/>
    <property type="match status" value="1"/>
</dbReference>
<comment type="subcellular location">
    <subcellularLocation>
        <location evidence="1">Membrane</location>
        <topology evidence="1">Multi-pass membrane protein</topology>
    </subcellularLocation>
</comment>
<evidence type="ECO:0000256" key="1">
    <source>
        <dbReference type="ARBA" id="ARBA00004141"/>
    </source>
</evidence>
<evidence type="ECO:0000259" key="7">
    <source>
        <dbReference type="Pfam" id="PF01694"/>
    </source>
</evidence>
<feature type="transmembrane region" description="Helical" evidence="6">
    <location>
        <begin position="167"/>
        <end position="189"/>
    </location>
</feature>
<organism evidence="9 10">
    <name type="scientific">Rufibacter radiotolerans</name>
    <dbReference type="NCBI Taxonomy" id="1379910"/>
    <lineage>
        <taxon>Bacteria</taxon>
        <taxon>Pseudomonadati</taxon>
        <taxon>Bacteroidota</taxon>
        <taxon>Cytophagia</taxon>
        <taxon>Cytophagales</taxon>
        <taxon>Hymenobacteraceae</taxon>
        <taxon>Rufibacter</taxon>
    </lineage>
</organism>
<evidence type="ECO:0000259" key="8">
    <source>
        <dbReference type="Pfam" id="PF20216"/>
    </source>
</evidence>
<dbReference type="KEGG" id="ruf:TH63_12285"/>
<evidence type="ECO:0000256" key="4">
    <source>
        <dbReference type="ARBA" id="ARBA00023136"/>
    </source>
</evidence>
<keyword evidence="4 6" id="KW-0472">Membrane</keyword>
<dbReference type="AlphaFoldDB" id="A0A0H4W716"/>
<feature type="region of interest" description="Disordered" evidence="5">
    <location>
        <begin position="247"/>
        <end position="269"/>
    </location>
</feature>
<dbReference type="InterPro" id="IPR046483">
    <property type="entry name" value="DUF6576"/>
</dbReference>